<evidence type="ECO:0000313" key="2">
    <source>
        <dbReference type="EMBL" id="MCD9558594.1"/>
    </source>
</evidence>
<protein>
    <submittedName>
        <fullName evidence="2">Uncharacterized protein</fullName>
    </submittedName>
</protein>
<accession>A0ABS8UI84</accession>
<gene>
    <name evidence="2" type="ORF">HAX54_016038</name>
</gene>
<feature type="compositionally biased region" description="Basic and acidic residues" evidence="1">
    <location>
        <begin position="70"/>
        <end position="96"/>
    </location>
</feature>
<proteinExistence type="predicted"/>
<keyword evidence="3" id="KW-1185">Reference proteome</keyword>
<sequence>MNGQVQHANRPRFILEIAEDWMAFAPHPRTQGIQTLLPASESWPPDPQAPPPTRMTSQRTSRPRTTKKSNPVDKGKGKEKRPAEAEAESRSDSELEEAFRKESFFDGMHNRKFNEEKQFNLNKIDRAFLDILHQIKDRYWEIFTFPLGRTVAHHSMSFMRHMGLLRSNKKQLVH</sequence>
<evidence type="ECO:0000256" key="1">
    <source>
        <dbReference type="SAM" id="MobiDB-lite"/>
    </source>
</evidence>
<evidence type="ECO:0000313" key="3">
    <source>
        <dbReference type="Proteomes" id="UP000823775"/>
    </source>
</evidence>
<feature type="compositionally biased region" description="Pro residues" evidence="1">
    <location>
        <begin position="44"/>
        <end position="53"/>
    </location>
</feature>
<dbReference type="Proteomes" id="UP000823775">
    <property type="component" value="Unassembled WGS sequence"/>
</dbReference>
<reference evidence="2 3" key="1">
    <citation type="journal article" date="2021" name="BMC Genomics">
        <title>Datura genome reveals duplications of psychoactive alkaloid biosynthetic genes and high mutation rate following tissue culture.</title>
        <authorList>
            <person name="Rajewski A."/>
            <person name="Carter-House D."/>
            <person name="Stajich J."/>
            <person name="Litt A."/>
        </authorList>
    </citation>
    <scope>NUCLEOTIDE SEQUENCE [LARGE SCALE GENOMIC DNA]</scope>
    <source>
        <strain evidence="2">AR-01</strain>
    </source>
</reference>
<dbReference type="EMBL" id="JACEIK010002031">
    <property type="protein sequence ID" value="MCD9558594.1"/>
    <property type="molecule type" value="Genomic_DNA"/>
</dbReference>
<organism evidence="2 3">
    <name type="scientific">Datura stramonium</name>
    <name type="common">Jimsonweed</name>
    <name type="synonym">Common thornapple</name>
    <dbReference type="NCBI Taxonomy" id="4076"/>
    <lineage>
        <taxon>Eukaryota</taxon>
        <taxon>Viridiplantae</taxon>
        <taxon>Streptophyta</taxon>
        <taxon>Embryophyta</taxon>
        <taxon>Tracheophyta</taxon>
        <taxon>Spermatophyta</taxon>
        <taxon>Magnoliopsida</taxon>
        <taxon>eudicotyledons</taxon>
        <taxon>Gunneridae</taxon>
        <taxon>Pentapetalae</taxon>
        <taxon>asterids</taxon>
        <taxon>lamiids</taxon>
        <taxon>Solanales</taxon>
        <taxon>Solanaceae</taxon>
        <taxon>Solanoideae</taxon>
        <taxon>Datureae</taxon>
        <taxon>Datura</taxon>
    </lineage>
</organism>
<feature type="region of interest" description="Disordered" evidence="1">
    <location>
        <begin position="32"/>
        <end position="96"/>
    </location>
</feature>
<comment type="caution">
    <text evidence="2">The sequence shown here is derived from an EMBL/GenBank/DDBJ whole genome shotgun (WGS) entry which is preliminary data.</text>
</comment>
<name>A0ABS8UI84_DATST</name>